<gene>
    <name evidence="1" type="ORF">GCM10025867_17240</name>
</gene>
<evidence type="ECO:0000313" key="1">
    <source>
        <dbReference type="EMBL" id="BDZ49483.1"/>
    </source>
</evidence>
<dbReference type="EMBL" id="AP027732">
    <property type="protein sequence ID" value="BDZ49483.1"/>
    <property type="molecule type" value="Genomic_DNA"/>
</dbReference>
<organism evidence="1 2">
    <name type="scientific">Frondihabitans sucicola</name>
    <dbReference type="NCBI Taxonomy" id="1268041"/>
    <lineage>
        <taxon>Bacteria</taxon>
        <taxon>Bacillati</taxon>
        <taxon>Actinomycetota</taxon>
        <taxon>Actinomycetes</taxon>
        <taxon>Micrococcales</taxon>
        <taxon>Microbacteriaceae</taxon>
        <taxon>Frondihabitans</taxon>
    </lineage>
</organism>
<reference evidence="2" key="1">
    <citation type="journal article" date="2019" name="Int. J. Syst. Evol. Microbiol.">
        <title>The Global Catalogue of Microorganisms (GCM) 10K type strain sequencing project: providing services to taxonomists for standard genome sequencing and annotation.</title>
        <authorList>
            <consortium name="The Broad Institute Genomics Platform"/>
            <consortium name="The Broad Institute Genome Sequencing Center for Infectious Disease"/>
            <person name="Wu L."/>
            <person name="Ma J."/>
        </authorList>
    </citation>
    <scope>NUCLEOTIDE SEQUENCE [LARGE SCALE GENOMIC DNA]</scope>
    <source>
        <strain evidence="2">NBRC 108728</strain>
    </source>
</reference>
<evidence type="ECO:0000313" key="2">
    <source>
        <dbReference type="Proteomes" id="UP001321486"/>
    </source>
</evidence>
<protein>
    <submittedName>
        <fullName evidence="1">Uncharacterized protein</fullName>
    </submittedName>
</protein>
<dbReference type="Proteomes" id="UP001321486">
    <property type="component" value="Chromosome"/>
</dbReference>
<sequence length="71" mass="7690">MPQMPIQRLVSGPEIACPTLVAARTRPAAPYEPVLCSTCSRKASESMPKGNRAVNCAAMIRATPGVFRRFE</sequence>
<proteinExistence type="predicted"/>
<accession>A0ABM8GM49</accession>
<keyword evidence="2" id="KW-1185">Reference proteome</keyword>
<name>A0ABM8GM49_9MICO</name>